<proteinExistence type="predicted"/>
<keyword evidence="2" id="KW-1185">Reference proteome</keyword>
<gene>
    <name evidence="1" type="ORF">G2W53_003829</name>
</gene>
<comment type="caution">
    <text evidence="1">The sequence shown here is derived from an EMBL/GenBank/DDBJ whole genome shotgun (WGS) entry which is preliminary data.</text>
</comment>
<organism evidence="1 2">
    <name type="scientific">Senna tora</name>
    <dbReference type="NCBI Taxonomy" id="362788"/>
    <lineage>
        <taxon>Eukaryota</taxon>
        <taxon>Viridiplantae</taxon>
        <taxon>Streptophyta</taxon>
        <taxon>Embryophyta</taxon>
        <taxon>Tracheophyta</taxon>
        <taxon>Spermatophyta</taxon>
        <taxon>Magnoliopsida</taxon>
        <taxon>eudicotyledons</taxon>
        <taxon>Gunneridae</taxon>
        <taxon>Pentapetalae</taxon>
        <taxon>rosids</taxon>
        <taxon>fabids</taxon>
        <taxon>Fabales</taxon>
        <taxon>Fabaceae</taxon>
        <taxon>Caesalpinioideae</taxon>
        <taxon>Cassia clade</taxon>
        <taxon>Senna</taxon>
    </lineage>
</organism>
<accession>A0A835CHD3</accession>
<evidence type="ECO:0000313" key="2">
    <source>
        <dbReference type="Proteomes" id="UP000634136"/>
    </source>
</evidence>
<name>A0A835CHD3_9FABA</name>
<dbReference type="AlphaFoldDB" id="A0A835CHD3"/>
<dbReference type="EMBL" id="JAAIUW010000002">
    <property type="protein sequence ID" value="KAF7841531.1"/>
    <property type="molecule type" value="Genomic_DNA"/>
</dbReference>
<dbReference type="Proteomes" id="UP000634136">
    <property type="component" value="Unassembled WGS sequence"/>
</dbReference>
<evidence type="ECO:0000313" key="1">
    <source>
        <dbReference type="EMBL" id="KAF7841531.1"/>
    </source>
</evidence>
<protein>
    <submittedName>
        <fullName evidence="1">Uncharacterized protein</fullName>
    </submittedName>
</protein>
<sequence length="48" mass="5456">MGKVSISSKIKDAYKQNAKSETIALCHHRRAIFRCATHRRLCLNENVG</sequence>
<reference evidence="1" key="1">
    <citation type="submission" date="2020-09" db="EMBL/GenBank/DDBJ databases">
        <title>Genome-Enabled Discovery of Anthraquinone Biosynthesis in Senna tora.</title>
        <authorList>
            <person name="Kang S.-H."/>
            <person name="Pandey R.P."/>
            <person name="Lee C.-M."/>
            <person name="Sim J.-S."/>
            <person name="Jeong J.-T."/>
            <person name="Choi B.-S."/>
            <person name="Jung M."/>
            <person name="Ginzburg D."/>
            <person name="Zhao K."/>
            <person name="Won S.Y."/>
            <person name="Oh T.-J."/>
            <person name="Yu Y."/>
            <person name="Kim N.-H."/>
            <person name="Lee O.R."/>
            <person name="Lee T.-H."/>
            <person name="Bashyal P."/>
            <person name="Kim T.-S."/>
            <person name="Lee W.-H."/>
            <person name="Kawkins C."/>
            <person name="Kim C.-K."/>
            <person name="Kim J.S."/>
            <person name="Ahn B.O."/>
            <person name="Rhee S.Y."/>
            <person name="Sohng J.K."/>
        </authorList>
    </citation>
    <scope>NUCLEOTIDE SEQUENCE</scope>
    <source>
        <tissue evidence="1">Leaf</tissue>
    </source>
</reference>